<feature type="chain" id="PRO_5007452733" description="Integral membrane protein" evidence="2">
    <location>
        <begin position="22"/>
        <end position="338"/>
    </location>
</feature>
<keyword evidence="4" id="KW-1185">Reference proteome</keyword>
<keyword evidence="2" id="KW-0732">Signal</keyword>
<dbReference type="AlphaFoldDB" id="A0A132MYA3"/>
<dbReference type="OrthoDB" id="9801244at2"/>
<dbReference type="PATRIC" id="fig|1469144.10.peg.4211"/>
<dbReference type="RefSeq" id="WP_066890161.1">
    <property type="nucleotide sequence ID" value="NZ_JYIJ01000019.1"/>
</dbReference>
<feature type="transmembrane region" description="Helical" evidence="1">
    <location>
        <begin position="307"/>
        <end position="328"/>
    </location>
</feature>
<protein>
    <recommendedName>
        <fullName evidence="5">Integral membrane protein</fullName>
    </recommendedName>
</protein>
<dbReference type="Gene3D" id="2.130.10.10">
    <property type="entry name" value="YVTN repeat-like/Quinoprotein amine dehydrogenase"/>
    <property type="match status" value="1"/>
</dbReference>
<dbReference type="InterPro" id="IPR011044">
    <property type="entry name" value="Quino_amine_DH_bsu"/>
</dbReference>
<evidence type="ECO:0000313" key="3">
    <source>
        <dbReference type="EMBL" id="KWX02881.1"/>
    </source>
</evidence>
<keyword evidence="1" id="KW-1133">Transmembrane helix</keyword>
<proteinExistence type="predicted"/>
<dbReference type="InterPro" id="IPR015943">
    <property type="entry name" value="WD40/YVTN_repeat-like_dom_sf"/>
</dbReference>
<evidence type="ECO:0000256" key="2">
    <source>
        <dbReference type="SAM" id="SignalP"/>
    </source>
</evidence>
<gene>
    <name evidence="3" type="ORF">LI90_3928</name>
</gene>
<keyword evidence="1" id="KW-0472">Membrane</keyword>
<feature type="signal peptide" evidence="2">
    <location>
        <begin position="1"/>
        <end position="21"/>
    </location>
</feature>
<dbReference type="SUPFAM" id="SSF50969">
    <property type="entry name" value="YVTN repeat-like/Quinoprotein amine dehydrogenase"/>
    <property type="match status" value="1"/>
</dbReference>
<name>A0A132MYA3_9ACTN</name>
<keyword evidence="1" id="KW-0812">Transmembrane</keyword>
<evidence type="ECO:0000256" key="1">
    <source>
        <dbReference type="SAM" id="Phobius"/>
    </source>
</evidence>
<dbReference type="Proteomes" id="UP000070188">
    <property type="component" value="Unassembled WGS sequence"/>
</dbReference>
<evidence type="ECO:0000313" key="4">
    <source>
        <dbReference type="Proteomes" id="UP000070188"/>
    </source>
</evidence>
<reference evidence="4" key="1">
    <citation type="submission" date="2015-04" db="EMBL/GenBank/DDBJ databases">
        <title>Physiological reanalysis, assessment of diazotrophy, and genome sequences of multiple isolates of Streptomyces thermoautotrophicus.</title>
        <authorList>
            <person name="MacKellar D.C."/>
            <person name="Lieber L."/>
            <person name="Norman J."/>
            <person name="Bolger A."/>
            <person name="Tobin C."/>
            <person name="Murray J.W."/>
            <person name="Chang R."/>
            <person name="Ford T."/>
            <person name="Nguyen P.Q."/>
            <person name="Woodward J."/>
            <person name="Permingeat H."/>
            <person name="Joshi N.S."/>
            <person name="Silver P.A."/>
            <person name="Usadel B."/>
            <person name="Rutherford A.W."/>
            <person name="Friesen M."/>
            <person name="Prell J."/>
        </authorList>
    </citation>
    <scope>NUCLEOTIDE SEQUENCE [LARGE SCALE GENOMIC DNA]</scope>
    <source>
        <strain evidence="4">H1</strain>
    </source>
</reference>
<evidence type="ECO:0008006" key="5">
    <source>
        <dbReference type="Google" id="ProtNLM"/>
    </source>
</evidence>
<organism evidence="3 4">
    <name type="scientific">Carbonactinospora thermoautotrophica</name>
    <dbReference type="NCBI Taxonomy" id="1469144"/>
    <lineage>
        <taxon>Bacteria</taxon>
        <taxon>Bacillati</taxon>
        <taxon>Actinomycetota</taxon>
        <taxon>Actinomycetes</taxon>
        <taxon>Kitasatosporales</taxon>
        <taxon>Carbonactinosporaceae</taxon>
        <taxon>Carbonactinospora</taxon>
    </lineage>
</organism>
<dbReference type="STRING" id="1469144.LI90_3928"/>
<accession>A0A132MYA3</accession>
<dbReference type="EMBL" id="LAXD01000001">
    <property type="protein sequence ID" value="KWX02881.1"/>
    <property type="molecule type" value="Genomic_DNA"/>
</dbReference>
<comment type="caution">
    <text evidence="3">The sequence shown here is derived from an EMBL/GenBank/DDBJ whole genome shotgun (WGS) entry which is preliminary data.</text>
</comment>
<sequence length="338" mass="36418">MVRRALAVLLAGGVLVAGAPAAAVVDALPELGEPQEAFSFQDPDIAESSGLAVSRRHPGVVYTFDDSGHGNRIYAVGPDGRTRAVLRIAGAVNRDWEAIAPGRDEQGRPALFIGDIGDNLGGAWRTISVYRVTEPAELRSGTLRATRYRFRYADGARDAEALLVEPRTNRLYVVSKEKGGGGVYAAPSRLSTERVNVLRRVGDAPSRITDGAFAPDGSRFVVRGYFDATEYAMEGERPGRQLRNFGLPLQRQGEGIAYTPDGRALLLSSEGVHSAVWRIPLVDPRTGDEPAGDVAQQWDGSGLLADLLALAGVAALGALLWRAFRGLFRASERDRERR</sequence>